<dbReference type="Pfam" id="PF00903">
    <property type="entry name" value="Glyoxalase"/>
    <property type="match status" value="1"/>
</dbReference>
<dbReference type="EMBL" id="CP013067">
    <property type="protein sequence ID" value="ALP40686.1"/>
    <property type="molecule type" value="Genomic_DNA"/>
</dbReference>
<evidence type="ECO:0000313" key="3">
    <source>
        <dbReference type="EMBL" id="ALP40686.1"/>
    </source>
</evidence>
<proteinExistence type="predicted"/>
<dbReference type="GO" id="GO:0046872">
    <property type="term" value="F:metal ion binding"/>
    <property type="evidence" value="ECO:0007669"/>
    <property type="project" value="UniProtKB-KW"/>
</dbReference>
<evidence type="ECO:0000313" key="4">
    <source>
        <dbReference type="Proteomes" id="UP000058114"/>
    </source>
</evidence>
<evidence type="ECO:0000256" key="1">
    <source>
        <dbReference type="ARBA" id="ARBA00022723"/>
    </source>
</evidence>
<dbReference type="PANTHER" id="PTHR36113:SF6">
    <property type="entry name" value="FOSFOMYCIN RESISTANCE PROTEIN FOSX"/>
    <property type="match status" value="1"/>
</dbReference>
<dbReference type="AlphaFoldDB" id="A0A0S2SG74"/>
<dbReference type="Proteomes" id="UP000058114">
    <property type="component" value="Chromosome"/>
</dbReference>
<dbReference type="NCBIfam" id="NF008551">
    <property type="entry name" value="PRK11478.1"/>
    <property type="match status" value="1"/>
</dbReference>
<dbReference type="PROSITE" id="PS51819">
    <property type="entry name" value="VOC"/>
    <property type="match status" value="1"/>
</dbReference>
<dbReference type="PATRIC" id="fig|652.5.peg.3227"/>
<dbReference type="InterPro" id="IPR029068">
    <property type="entry name" value="Glyas_Bleomycin-R_OHBP_Dase"/>
</dbReference>
<dbReference type="SUPFAM" id="SSF54593">
    <property type="entry name" value="Glyoxalase/Bleomycin resistance protein/Dihydroxybiphenyl dioxygenase"/>
    <property type="match status" value="1"/>
</dbReference>
<dbReference type="InterPro" id="IPR004360">
    <property type="entry name" value="Glyas_Fos-R_dOase_dom"/>
</dbReference>
<dbReference type="KEGG" id="asr:WL1483_1267"/>
<dbReference type="InterPro" id="IPR037523">
    <property type="entry name" value="VOC_core"/>
</dbReference>
<keyword evidence="1" id="KW-0479">Metal-binding</keyword>
<dbReference type="STRING" id="652.WL1483_1267"/>
<gene>
    <name evidence="3" type="ORF">WL1483_1267</name>
</gene>
<protein>
    <recommendedName>
        <fullName evidence="2">VOC domain-containing protein</fullName>
    </recommendedName>
</protein>
<dbReference type="CDD" id="cd08352">
    <property type="entry name" value="VOC_Bs_YwkD_like"/>
    <property type="match status" value="1"/>
</dbReference>
<dbReference type="PANTHER" id="PTHR36113">
    <property type="entry name" value="LYASE, PUTATIVE-RELATED-RELATED"/>
    <property type="match status" value="1"/>
</dbReference>
<reference evidence="3 4" key="2">
    <citation type="journal article" date="2016" name="Genome Announc.">
        <title>Complete Genome Sequence of the Highly Virulent Aeromonas schubertii Strain WL1483, Isolated from Diseased Snakehead Fish (Channa argus) in China.</title>
        <authorList>
            <person name="Liu L."/>
            <person name="Li N."/>
            <person name="Zhang D."/>
            <person name="Fu X."/>
            <person name="Shi C."/>
            <person name="Lin Q."/>
            <person name="Hao G."/>
        </authorList>
    </citation>
    <scope>NUCLEOTIDE SEQUENCE [LARGE SCALE GENOMIC DNA]</scope>
    <source>
        <strain evidence="3 4">WL1483</strain>
    </source>
</reference>
<sequence length="138" mass="15313">MDMEKPEGTAWLGAIHHVAIIGSDYARSRAFYHELLGLPIVAETWRAERGSWKLDLALPGGGQIELFSFPSPPPRPSRPEACGLRHLAFRVAALEPLVAHLVAHGVAVEPVRVDELTGRRFTFFADPDGLPLELYEEY</sequence>
<accession>A0A0S2SG74</accession>
<reference evidence="4" key="1">
    <citation type="submission" date="2015-10" db="EMBL/GenBank/DDBJ databases">
        <title>Complete Genome Sequence of Aeromonas schubertii strain WL1483.</title>
        <authorList>
            <person name="Liu L."/>
        </authorList>
    </citation>
    <scope>NUCLEOTIDE SEQUENCE [LARGE SCALE GENOMIC DNA]</scope>
    <source>
        <strain evidence="4">WL1483</strain>
    </source>
</reference>
<evidence type="ECO:0000259" key="2">
    <source>
        <dbReference type="PROSITE" id="PS51819"/>
    </source>
</evidence>
<dbReference type="Gene3D" id="3.10.180.10">
    <property type="entry name" value="2,3-Dihydroxybiphenyl 1,2-Dioxygenase, domain 1"/>
    <property type="match status" value="1"/>
</dbReference>
<organism evidence="3 4">
    <name type="scientific">Aeromonas schubertii</name>
    <dbReference type="NCBI Taxonomy" id="652"/>
    <lineage>
        <taxon>Bacteria</taxon>
        <taxon>Pseudomonadati</taxon>
        <taxon>Pseudomonadota</taxon>
        <taxon>Gammaproteobacteria</taxon>
        <taxon>Aeromonadales</taxon>
        <taxon>Aeromonadaceae</taxon>
        <taxon>Aeromonas</taxon>
    </lineage>
</organism>
<dbReference type="InterPro" id="IPR051332">
    <property type="entry name" value="Fosfomycin_Res_Enzymes"/>
</dbReference>
<name>A0A0S2SG74_9GAMM</name>
<feature type="domain" description="VOC" evidence="2">
    <location>
        <begin position="14"/>
        <end position="137"/>
    </location>
</feature>
<dbReference type="InterPro" id="IPR037478">
    <property type="entry name" value="YwkD-like_dom"/>
</dbReference>